<dbReference type="Gene3D" id="1.10.10.10">
    <property type="entry name" value="Winged helix-like DNA-binding domain superfamily/Winged helix DNA-binding domain"/>
    <property type="match status" value="1"/>
</dbReference>
<proteinExistence type="inferred from homology"/>
<dbReference type="SUPFAM" id="SSF46785">
    <property type="entry name" value="Winged helix' DNA-binding domain"/>
    <property type="match status" value="1"/>
</dbReference>
<keyword evidence="4" id="KW-0678">Repressor</keyword>
<dbReference type="InterPro" id="IPR043135">
    <property type="entry name" value="Fur_C"/>
</dbReference>
<dbReference type="GO" id="GO:1900376">
    <property type="term" value="P:regulation of secondary metabolite biosynthetic process"/>
    <property type="evidence" value="ECO:0007669"/>
    <property type="project" value="TreeGrafter"/>
</dbReference>
<dbReference type="Proteomes" id="UP000198582">
    <property type="component" value="Unassembled WGS sequence"/>
</dbReference>
<dbReference type="GO" id="GO:0005737">
    <property type="term" value="C:cytoplasm"/>
    <property type="evidence" value="ECO:0007669"/>
    <property type="project" value="UniProtKB-SubCell"/>
</dbReference>
<evidence type="ECO:0000256" key="1">
    <source>
        <dbReference type="ARBA" id="ARBA00004496"/>
    </source>
</evidence>
<gene>
    <name evidence="12" type="ORF">SAMN04489732_12448</name>
</gene>
<comment type="similarity">
    <text evidence="2">Belongs to the Fur family.</text>
</comment>
<keyword evidence="10" id="KW-0804">Transcription</keyword>
<organism evidence="12 13">
    <name type="scientific">Amycolatopsis saalfeldensis</name>
    <dbReference type="NCBI Taxonomy" id="394193"/>
    <lineage>
        <taxon>Bacteria</taxon>
        <taxon>Bacillati</taxon>
        <taxon>Actinomycetota</taxon>
        <taxon>Actinomycetes</taxon>
        <taxon>Pseudonocardiales</taxon>
        <taxon>Pseudonocardiaceae</taxon>
        <taxon>Amycolatopsis</taxon>
    </lineage>
</organism>
<keyword evidence="5 11" id="KW-0479">Metal-binding</keyword>
<evidence type="ECO:0000256" key="7">
    <source>
        <dbReference type="ARBA" id="ARBA00023004"/>
    </source>
</evidence>
<dbReference type="RefSeq" id="WP_091627407.1">
    <property type="nucleotide sequence ID" value="NZ_FOEF01000024.1"/>
</dbReference>
<dbReference type="OrthoDB" id="5242893at2"/>
<protein>
    <submittedName>
        <fullName evidence="12">Fur family transcriptional regulator, ferric uptake regulator</fullName>
    </submittedName>
</protein>
<evidence type="ECO:0000256" key="6">
    <source>
        <dbReference type="ARBA" id="ARBA00022833"/>
    </source>
</evidence>
<dbReference type="STRING" id="394193.SAMN04489732_12448"/>
<dbReference type="Pfam" id="PF01475">
    <property type="entry name" value="FUR"/>
    <property type="match status" value="1"/>
</dbReference>
<dbReference type="GO" id="GO:0003700">
    <property type="term" value="F:DNA-binding transcription factor activity"/>
    <property type="evidence" value="ECO:0007669"/>
    <property type="project" value="InterPro"/>
</dbReference>
<keyword evidence="8" id="KW-0805">Transcription regulation</keyword>
<dbReference type="GO" id="GO:0008270">
    <property type="term" value="F:zinc ion binding"/>
    <property type="evidence" value="ECO:0007669"/>
    <property type="project" value="TreeGrafter"/>
</dbReference>
<evidence type="ECO:0000256" key="9">
    <source>
        <dbReference type="ARBA" id="ARBA00023125"/>
    </source>
</evidence>
<comment type="subcellular location">
    <subcellularLocation>
        <location evidence="1">Cytoplasm</location>
    </subcellularLocation>
</comment>
<dbReference type="InterPro" id="IPR036390">
    <property type="entry name" value="WH_DNA-bd_sf"/>
</dbReference>
<reference evidence="13" key="1">
    <citation type="submission" date="2016-10" db="EMBL/GenBank/DDBJ databases">
        <authorList>
            <person name="Varghese N."/>
            <person name="Submissions S."/>
        </authorList>
    </citation>
    <scope>NUCLEOTIDE SEQUENCE [LARGE SCALE GENOMIC DNA]</scope>
    <source>
        <strain evidence="13">DSM 44993</strain>
    </source>
</reference>
<dbReference type="InterPro" id="IPR036388">
    <property type="entry name" value="WH-like_DNA-bd_sf"/>
</dbReference>
<keyword evidence="9" id="KW-0238">DNA-binding</keyword>
<dbReference type="InterPro" id="IPR002481">
    <property type="entry name" value="FUR"/>
</dbReference>
<evidence type="ECO:0000256" key="2">
    <source>
        <dbReference type="ARBA" id="ARBA00007957"/>
    </source>
</evidence>
<evidence type="ECO:0000313" key="12">
    <source>
        <dbReference type="EMBL" id="SEP53077.1"/>
    </source>
</evidence>
<accession>A0A1H8YLM5</accession>
<dbReference type="GO" id="GO:0000976">
    <property type="term" value="F:transcription cis-regulatory region binding"/>
    <property type="evidence" value="ECO:0007669"/>
    <property type="project" value="TreeGrafter"/>
</dbReference>
<dbReference type="EMBL" id="FOEF01000024">
    <property type="protein sequence ID" value="SEP53077.1"/>
    <property type="molecule type" value="Genomic_DNA"/>
</dbReference>
<evidence type="ECO:0000256" key="4">
    <source>
        <dbReference type="ARBA" id="ARBA00022491"/>
    </source>
</evidence>
<name>A0A1H8YLM5_9PSEU</name>
<dbReference type="CDD" id="cd07153">
    <property type="entry name" value="Fur_like"/>
    <property type="match status" value="1"/>
</dbReference>
<evidence type="ECO:0000256" key="8">
    <source>
        <dbReference type="ARBA" id="ARBA00023015"/>
    </source>
</evidence>
<evidence type="ECO:0000313" key="13">
    <source>
        <dbReference type="Proteomes" id="UP000198582"/>
    </source>
</evidence>
<sequence>MEDSGSQDFGARLRERGLRNTPHRRAVLEAAGRRPHLTAAEIAASLDDRGDGARAGAGLSRQGLYNVLDDLVAAGLLRSVEPAGSPARFELETHDNHHHLVCRECGRMQDVPCAVGAAPCLDPLEAPGFRVEQAEVTWWGVCAECAAAS</sequence>
<dbReference type="AlphaFoldDB" id="A0A1H8YLM5"/>
<feature type="binding site" evidence="11">
    <location>
        <position position="102"/>
    </location>
    <ligand>
        <name>Zn(2+)</name>
        <dbReference type="ChEBI" id="CHEBI:29105"/>
    </ligand>
</feature>
<feature type="binding site" evidence="11">
    <location>
        <position position="145"/>
    </location>
    <ligand>
        <name>Zn(2+)</name>
        <dbReference type="ChEBI" id="CHEBI:29105"/>
    </ligand>
</feature>
<keyword evidence="7" id="KW-0408">Iron</keyword>
<keyword evidence="13" id="KW-1185">Reference proteome</keyword>
<dbReference type="PANTHER" id="PTHR33202">
    <property type="entry name" value="ZINC UPTAKE REGULATION PROTEIN"/>
    <property type="match status" value="1"/>
</dbReference>
<feature type="binding site" evidence="11">
    <location>
        <position position="105"/>
    </location>
    <ligand>
        <name>Zn(2+)</name>
        <dbReference type="ChEBI" id="CHEBI:29105"/>
    </ligand>
</feature>
<keyword evidence="6 11" id="KW-0862">Zinc</keyword>
<evidence type="ECO:0000256" key="11">
    <source>
        <dbReference type="PIRSR" id="PIRSR602481-1"/>
    </source>
</evidence>
<evidence type="ECO:0000256" key="3">
    <source>
        <dbReference type="ARBA" id="ARBA00022490"/>
    </source>
</evidence>
<dbReference type="GO" id="GO:0045892">
    <property type="term" value="P:negative regulation of DNA-templated transcription"/>
    <property type="evidence" value="ECO:0007669"/>
    <property type="project" value="TreeGrafter"/>
</dbReference>
<dbReference type="PANTHER" id="PTHR33202:SF18">
    <property type="entry name" value="TRANSCRIPTIONAL REGULATOR FURA"/>
    <property type="match status" value="1"/>
</dbReference>
<comment type="cofactor">
    <cofactor evidence="11">
        <name>Zn(2+)</name>
        <dbReference type="ChEBI" id="CHEBI:29105"/>
    </cofactor>
    <text evidence="11">Binds 1 zinc ion per subunit.</text>
</comment>
<feature type="binding site" evidence="11">
    <location>
        <position position="142"/>
    </location>
    <ligand>
        <name>Zn(2+)</name>
        <dbReference type="ChEBI" id="CHEBI:29105"/>
    </ligand>
</feature>
<dbReference type="Gene3D" id="3.30.1490.190">
    <property type="match status" value="1"/>
</dbReference>
<keyword evidence="3" id="KW-0963">Cytoplasm</keyword>
<evidence type="ECO:0000256" key="10">
    <source>
        <dbReference type="ARBA" id="ARBA00023163"/>
    </source>
</evidence>
<evidence type="ECO:0000256" key="5">
    <source>
        <dbReference type="ARBA" id="ARBA00022723"/>
    </source>
</evidence>